<organism evidence="1 2">
    <name type="scientific">Sphaerimonospora thailandensis</name>
    <dbReference type="NCBI Taxonomy" id="795644"/>
    <lineage>
        <taxon>Bacteria</taxon>
        <taxon>Bacillati</taxon>
        <taxon>Actinomycetota</taxon>
        <taxon>Actinomycetes</taxon>
        <taxon>Streptosporangiales</taxon>
        <taxon>Streptosporangiaceae</taxon>
        <taxon>Sphaerimonospora</taxon>
    </lineage>
</organism>
<keyword evidence="2" id="KW-1185">Reference proteome</keyword>
<proteinExistence type="predicted"/>
<evidence type="ECO:0000313" key="1">
    <source>
        <dbReference type="EMBL" id="GIH69455.1"/>
    </source>
</evidence>
<sequence length="269" mass="28832">MTLNCPVCAHPMPGHHRVCRACAAGLARDLADVPSLALHLDVAIARQARIGDGGGPRSADALPWDERAAEASAVLRSTLVGWVRVLADGVRETPGPTCPGDCGHRSCTYITLAHPPADTLPALSRWLSRHRAWLTGHPAADEAVDEIRAAVRHARRAIDLPPGLWYAGPCGVADCTADLYARHGARVIRCHECRATHDADARQEWLLAQVADHLGTATEIARALHGFQHALTPSMVRGYAHRGRLAAHGTDEHGRPLYRVGDVLALVSA</sequence>
<name>A0A8J3VYX5_9ACTN</name>
<protein>
    <submittedName>
        <fullName evidence="1">Uncharacterized protein</fullName>
    </submittedName>
</protein>
<dbReference type="RefSeq" id="WP_204014031.1">
    <property type="nucleotide sequence ID" value="NZ_BOOG01000014.1"/>
</dbReference>
<comment type="caution">
    <text evidence="1">The sequence shown here is derived from an EMBL/GenBank/DDBJ whole genome shotgun (WGS) entry which is preliminary data.</text>
</comment>
<dbReference type="Proteomes" id="UP000610966">
    <property type="component" value="Unassembled WGS sequence"/>
</dbReference>
<dbReference type="AlphaFoldDB" id="A0A8J3VYX5"/>
<gene>
    <name evidence="1" type="ORF">Mth01_17080</name>
</gene>
<accession>A0A8J3VYX5</accession>
<reference evidence="1" key="1">
    <citation type="submission" date="2021-01" db="EMBL/GenBank/DDBJ databases">
        <title>Whole genome shotgun sequence of Sphaerimonospora thailandensis NBRC 107569.</title>
        <authorList>
            <person name="Komaki H."/>
            <person name="Tamura T."/>
        </authorList>
    </citation>
    <scope>NUCLEOTIDE SEQUENCE</scope>
    <source>
        <strain evidence="1">NBRC 107569</strain>
    </source>
</reference>
<evidence type="ECO:0000313" key="2">
    <source>
        <dbReference type="Proteomes" id="UP000610966"/>
    </source>
</evidence>
<dbReference type="EMBL" id="BOOG01000014">
    <property type="protein sequence ID" value="GIH69455.1"/>
    <property type="molecule type" value="Genomic_DNA"/>
</dbReference>